<proteinExistence type="predicted"/>
<accession>A0A3G4ZMX1</accession>
<sequence>MGYIEKIIFGLLLSVYLLEVVGKKYNDYDFVRPSAYLQTAATFAMDTLYNFGNAVANVFTYQSDLLDFIDFKFFVVTFGELFKPLFQLFTSPVYFVWGYLEGLSEYSYPATIFICSVVFATSLVVLFEFIMRRKVDNYKPSKLILFLSRVAEYVYGSLGKYFAYISSFYHVVIDLFSLEEFALAVYDLAKAGFRFVASPFFAVKGYFKTLTSYKYPALVGWGTVTLFLTGCYYFTQFV</sequence>
<dbReference type="EMBL" id="MK071983">
    <property type="protein sequence ID" value="AYV76210.1"/>
    <property type="molecule type" value="Genomic_DNA"/>
</dbReference>
<feature type="transmembrane region" description="Helical" evidence="1">
    <location>
        <begin position="143"/>
        <end position="163"/>
    </location>
</feature>
<feature type="transmembrane region" description="Helical" evidence="1">
    <location>
        <begin position="106"/>
        <end position="131"/>
    </location>
</feature>
<gene>
    <name evidence="2" type="ORF">Terrestrivirus5_32</name>
</gene>
<keyword evidence="1" id="KW-0472">Membrane</keyword>
<organism evidence="2">
    <name type="scientific">Terrestrivirus sp</name>
    <dbReference type="NCBI Taxonomy" id="2487775"/>
    <lineage>
        <taxon>Viruses</taxon>
        <taxon>Varidnaviria</taxon>
        <taxon>Bamfordvirae</taxon>
        <taxon>Nucleocytoviricota</taxon>
        <taxon>Megaviricetes</taxon>
        <taxon>Imitervirales</taxon>
        <taxon>Mimiviridae</taxon>
        <taxon>Klosneuvirinae</taxon>
    </lineage>
</organism>
<evidence type="ECO:0000313" key="2">
    <source>
        <dbReference type="EMBL" id="AYV76210.1"/>
    </source>
</evidence>
<protein>
    <submittedName>
        <fullName evidence="2">Uncharacterized protein</fullName>
    </submittedName>
</protein>
<evidence type="ECO:0000256" key="1">
    <source>
        <dbReference type="SAM" id="Phobius"/>
    </source>
</evidence>
<reference evidence="2" key="1">
    <citation type="submission" date="2018-10" db="EMBL/GenBank/DDBJ databases">
        <title>Hidden diversity of soil giant viruses.</title>
        <authorList>
            <person name="Schulz F."/>
            <person name="Alteio L."/>
            <person name="Goudeau D."/>
            <person name="Ryan E.M."/>
            <person name="Malmstrom R.R."/>
            <person name="Blanchard J."/>
            <person name="Woyke T."/>
        </authorList>
    </citation>
    <scope>NUCLEOTIDE SEQUENCE</scope>
    <source>
        <strain evidence="2">TEV1</strain>
    </source>
</reference>
<name>A0A3G4ZMX1_9VIRU</name>
<keyword evidence="1" id="KW-1133">Transmembrane helix</keyword>
<feature type="transmembrane region" description="Helical" evidence="1">
    <location>
        <begin position="215"/>
        <end position="235"/>
    </location>
</feature>
<keyword evidence="1" id="KW-0812">Transmembrane</keyword>